<sequence length="146" mass="16036">MKRILLSAVVLASVLASCTSNESSEASENSVSIVGTWVGTSVDFVESSNGNHRQQVIDSKNLHQNSVLILNEDRTLAVTNARRSYTADGNYVFDGNQLSVILNMDTTVYIVSELTDSEMIAVQPYRNTISNEVVEGDLFLHYSKSE</sequence>
<keyword evidence="1" id="KW-0732">Signal</keyword>
<evidence type="ECO:0000256" key="1">
    <source>
        <dbReference type="SAM" id="SignalP"/>
    </source>
</evidence>
<accession>A0A6L3ZG47</accession>
<gene>
    <name evidence="2" type="ORF">F8C82_00345</name>
</gene>
<proteinExistence type="predicted"/>
<dbReference type="PROSITE" id="PS51257">
    <property type="entry name" value="PROKAR_LIPOPROTEIN"/>
    <property type="match status" value="1"/>
</dbReference>
<name>A0A6L3ZG47_9FLAO</name>
<dbReference type="Proteomes" id="UP000484164">
    <property type="component" value="Unassembled WGS sequence"/>
</dbReference>
<comment type="caution">
    <text evidence="2">The sequence shown here is derived from an EMBL/GenBank/DDBJ whole genome shotgun (WGS) entry which is preliminary data.</text>
</comment>
<dbReference type="EMBL" id="WBVQ01000001">
    <property type="protein sequence ID" value="KAB2816881.1"/>
    <property type="molecule type" value="Genomic_DNA"/>
</dbReference>
<evidence type="ECO:0000313" key="2">
    <source>
        <dbReference type="EMBL" id="KAB2816881.1"/>
    </source>
</evidence>
<organism evidence="2 3">
    <name type="scientific">Phaeocystidibacter marisrubri</name>
    <dbReference type="NCBI Taxonomy" id="1577780"/>
    <lineage>
        <taxon>Bacteria</taxon>
        <taxon>Pseudomonadati</taxon>
        <taxon>Bacteroidota</taxon>
        <taxon>Flavobacteriia</taxon>
        <taxon>Flavobacteriales</taxon>
        <taxon>Phaeocystidibacteraceae</taxon>
        <taxon>Phaeocystidibacter</taxon>
    </lineage>
</organism>
<evidence type="ECO:0000313" key="3">
    <source>
        <dbReference type="Proteomes" id="UP000484164"/>
    </source>
</evidence>
<feature type="chain" id="PRO_5027029942" evidence="1">
    <location>
        <begin position="23"/>
        <end position="146"/>
    </location>
</feature>
<feature type="signal peptide" evidence="1">
    <location>
        <begin position="1"/>
        <end position="22"/>
    </location>
</feature>
<reference evidence="2 3" key="1">
    <citation type="submission" date="2019-10" db="EMBL/GenBank/DDBJ databases">
        <title>Genome sequence of Phaeocystidibacter marisrubri JCM30614 (type strain).</title>
        <authorList>
            <person name="Bowman J.P."/>
        </authorList>
    </citation>
    <scope>NUCLEOTIDE SEQUENCE [LARGE SCALE GENOMIC DNA]</scope>
    <source>
        <strain evidence="2 3">JCM 30614</strain>
    </source>
</reference>
<protein>
    <submittedName>
        <fullName evidence="2">Uncharacterized protein</fullName>
    </submittedName>
</protein>
<dbReference type="RefSeq" id="WP_151691453.1">
    <property type="nucleotide sequence ID" value="NZ_BMGX01000002.1"/>
</dbReference>
<keyword evidence="3" id="KW-1185">Reference proteome</keyword>
<dbReference type="AlphaFoldDB" id="A0A6L3ZG47"/>